<dbReference type="EMBL" id="ADAS02000121">
    <property type="protein sequence ID" value="OAV89694.1"/>
    <property type="molecule type" value="Genomic_DNA"/>
</dbReference>
<dbReference type="AlphaFoldDB" id="A0A180GAS5"/>
<reference evidence="3 4" key="3">
    <citation type="journal article" date="2017" name="G3 (Bethesda)">
        <title>Comparative analysis highlights variable genome content of wheat rusts and divergence of the mating loci.</title>
        <authorList>
            <person name="Cuomo C.A."/>
            <person name="Bakkeren G."/>
            <person name="Khalil H.B."/>
            <person name="Panwar V."/>
            <person name="Joly D."/>
            <person name="Linning R."/>
            <person name="Sakthikumar S."/>
            <person name="Song X."/>
            <person name="Adiconis X."/>
            <person name="Fan L."/>
            <person name="Goldberg J.M."/>
            <person name="Levin J.Z."/>
            <person name="Young S."/>
            <person name="Zeng Q."/>
            <person name="Anikster Y."/>
            <person name="Bruce M."/>
            <person name="Wang M."/>
            <person name="Yin C."/>
            <person name="McCallum B."/>
            <person name="Szabo L.J."/>
            <person name="Hulbert S."/>
            <person name="Chen X."/>
            <person name="Fellers J.P."/>
        </authorList>
    </citation>
    <scope>NUCLEOTIDE SEQUENCE</scope>
    <source>
        <strain evidence="3">isolate 1-1 / race 1 (BBBD)</strain>
        <strain evidence="4">Isolate 1-1 / race 1 (BBBD)</strain>
    </source>
</reference>
<keyword evidence="4" id="KW-1185">Reference proteome</keyword>
<feature type="compositionally biased region" description="Basic and acidic residues" evidence="1">
    <location>
        <begin position="1"/>
        <end position="19"/>
    </location>
</feature>
<evidence type="ECO:0000313" key="2">
    <source>
        <dbReference type="EMBL" id="OAV89694.1"/>
    </source>
</evidence>
<dbReference type="OrthoDB" id="10486286at2759"/>
<feature type="compositionally biased region" description="Polar residues" evidence="1">
    <location>
        <begin position="20"/>
        <end position="35"/>
    </location>
</feature>
<name>A0A180GAS5_PUCT1</name>
<evidence type="ECO:0000313" key="4">
    <source>
        <dbReference type="Proteomes" id="UP000005240"/>
    </source>
</evidence>
<sequence>MYSLREARSRERKESDHESLQFTMDPQSTDESQQRPIEADINEYKRFVTLHSCKENQQTEHFAVVSKVVGIERLRNYHDDLEEILKLKSPDTNQEDVISQWVKFFQGYKSSFTRLKNVLNLTDADHENQIKQLVELAHFIRFPTVKEPSGMSQEEMLTKIQQSTKESRKSQEELTEFKRFKKLHVYPEEADKKFISIVEAAGVARLRKYHEDLEMCIESLEVGCQSSFRVYFKRFYQGASDSLRELKENVGLKDEDEVLENQIDKLTQLAYFKRFPTRQDSGMLPHQMLLALGPTNSPPKTAIDTVERLAWSANIVREGFEVPYVAYDSIVTPALETLRDYIVKWESNLYRAPYTSIVGPTMSGKTRLILELAKHIPVVYICLRPPNSTGQPPRSELADLMLPGRALQVDLKKRYTRLLHAIFRVVASFFSKPKRQHQAIQDQLNAWNKYSLQLNDAPVPFARDVQKEMEMLAHSPVKTTALQDAARKMYQSIPGQKEWLHCYWP</sequence>
<proteinExistence type="predicted"/>
<accession>A0A180GAS5</accession>
<dbReference type="PANTHER" id="PTHR33266:SF1">
    <property type="entry name" value="F-BOX DOMAIN-CONTAINING PROTEIN"/>
    <property type="match status" value="1"/>
</dbReference>
<dbReference type="PANTHER" id="PTHR33266">
    <property type="entry name" value="CHROMOSOME 15, WHOLE GENOME SHOTGUN SEQUENCE"/>
    <property type="match status" value="1"/>
</dbReference>
<dbReference type="Proteomes" id="UP000005240">
    <property type="component" value="Unassembled WGS sequence"/>
</dbReference>
<organism evidence="2">
    <name type="scientific">Puccinia triticina (isolate 1-1 / race 1 (BBBD))</name>
    <name type="common">Brown leaf rust fungus</name>
    <dbReference type="NCBI Taxonomy" id="630390"/>
    <lineage>
        <taxon>Eukaryota</taxon>
        <taxon>Fungi</taxon>
        <taxon>Dikarya</taxon>
        <taxon>Basidiomycota</taxon>
        <taxon>Pucciniomycotina</taxon>
        <taxon>Pucciniomycetes</taxon>
        <taxon>Pucciniales</taxon>
        <taxon>Pucciniaceae</taxon>
        <taxon>Puccinia</taxon>
    </lineage>
</organism>
<dbReference type="EnsemblFungi" id="PTTG_08581-t43_3">
    <property type="protein sequence ID" value="PTTG_08581-t43_3-p1"/>
    <property type="gene ID" value="PTTG_08581"/>
</dbReference>
<reference evidence="2" key="1">
    <citation type="submission" date="2009-11" db="EMBL/GenBank/DDBJ databases">
        <authorList>
            <consortium name="The Broad Institute Genome Sequencing Platform"/>
            <person name="Ward D."/>
            <person name="Feldgarden M."/>
            <person name="Earl A."/>
            <person name="Young S.K."/>
            <person name="Zeng Q."/>
            <person name="Koehrsen M."/>
            <person name="Alvarado L."/>
            <person name="Berlin A."/>
            <person name="Bochicchio J."/>
            <person name="Borenstein D."/>
            <person name="Chapman S.B."/>
            <person name="Chen Z."/>
            <person name="Engels R."/>
            <person name="Freedman E."/>
            <person name="Gellesch M."/>
            <person name="Goldberg J."/>
            <person name="Griggs A."/>
            <person name="Gujja S."/>
            <person name="Heilman E."/>
            <person name="Heiman D."/>
            <person name="Hepburn T."/>
            <person name="Howarth C."/>
            <person name="Jen D."/>
            <person name="Larson L."/>
            <person name="Lewis B."/>
            <person name="Mehta T."/>
            <person name="Park D."/>
            <person name="Pearson M."/>
            <person name="Roberts A."/>
            <person name="Saif S."/>
            <person name="Shea T."/>
            <person name="Shenoy N."/>
            <person name="Sisk P."/>
            <person name="Stolte C."/>
            <person name="Sykes S."/>
            <person name="Thomson T."/>
            <person name="Walk T."/>
            <person name="White J."/>
            <person name="Yandava C."/>
            <person name="Izard J."/>
            <person name="Baranova O.V."/>
            <person name="Blanton J.M."/>
            <person name="Tanner A.C."/>
            <person name="Dewhirst F.E."/>
            <person name="Haas B."/>
            <person name="Nusbaum C."/>
            <person name="Birren B."/>
        </authorList>
    </citation>
    <scope>NUCLEOTIDE SEQUENCE [LARGE SCALE GENOMIC DNA]</scope>
    <source>
        <strain evidence="2">1-1 BBBD Race 1</strain>
    </source>
</reference>
<evidence type="ECO:0000313" key="3">
    <source>
        <dbReference type="EnsemblFungi" id="PTTG_08581-t43_3-p1"/>
    </source>
</evidence>
<reference evidence="3" key="4">
    <citation type="submission" date="2025-05" db="UniProtKB">
        <authorList>
            <consortium name="EnsemblFungi"/>
        </authorList>
    </citation>
    <scope>IDENTIFICATION</scope>
    <source>
        <strain evidence="3">isolate 1-1 / race 1 (BBBD)</strain>
    </source>
</reference>
<dbReference type="STRING" id="630390.A0A180GAS5"/>
<gene>
    <name evidence="2" type="ORF">PTTG_08581</name>
</gene>
<reference evidence="2" key="2">
    <citation type="submission" date="2016-05" db="EMBL/GenBank/DDBJ databases">
        <title>Comparative analysis highlights variable genome content of wheat rusts and divergence of the mating loci.</title>
        <authorList>
            <person name="Cuomo C.A."/>
            <person name="Bakkeren G."/>
            <person name="Szabo L."/>
            <person name="Khalil H."/>
            <person name="Joly D."/>
            <person name="Goldberg J."/>
            <person name="Young S."/>
            <person name="Zeng Q."/>
            <person name="Fellers J."/>
        </authorList>
    </citation>
    <scope>NUCLEOTIDE SEQUENCE [LARGE SCALE GENOMIC DNA]</scope>
    <source>
        <strain evidence="2">1-1 BBBD Race 1</strain>
    </source>
</reference>
<dbReference type="VEuPathDB" id="FungiDB:PTTG_08581"/>
<feature type="region of interest" description="Disordered" evidence="1">
    <location>
        <begin position="1"/>
        <end position="35"/>
    </location>
</feature>
<evidence type="ECO:0000256" key="1">
    <source>
        <dbReference type="SAM" id="MobiDB-lite"/>
    </source>
</evidence>
<protein>
    <submittedName>
        <fullName evidence="2 3">Uncharacterized protein</fullName>
    </submittedName>
</protein>